<dbReference type="AlphaFoldDB" id="A0AB33EBF6"/>
<dbReference type="EMBL" id="CP023466">
    <property type="protein sequence ID" value="ATE77539.1"/>
    <property type="molecule type" value="Genomic_DNA"/>
</dbReference>
<dbReference type="Proteomes" id="UP000218385">
    <property type="component" value="Chromosome"/>
</dbReference>
<name>A0AB33EBF6_9PSED</name>
<dbReference type="Gene3D" id="1.10.3920.10">
    <property type="entry name" value="PA2201 C-terminal domain-like"/>
    <property type="match status" value="1"/>
</dbReference>
<dbReference type="SUPFAM" id="SSF140731">
    <property type="entry name" value="PA2201 C-terminal domain-like"/>
    <property type="match status" value="1"/>
</dbReference>
<reference evidence="1 2" key="1">
    <citation type="submission" date="2017-09" db="EMBL/GenBank/DDBJ databases">
        <title>Complete Genome sequence of Lysobacter capsici KNU-15.</title>
        <authorList>
            <person name="Kim M.-C."/>
            <person name="Yi H."/>
            <person name="Lee D.-W."/>
            <person name="Shin J.-H."/>
        </authorList>
    </citation>
    <scope>NUCLEOTIDE SEQUENCE [LARGE SCALE GENOMIC DNA]</scope>
    <source>
        <strain evidence="1 2">KNU-15</strain>
    </source>
</reference>
<gene>
    <name evidence="1" type="ORF">CNN82_14285</name>
</gene>
<protein>
    <submittedName>
        <fullName evidence="1">Uncharacterized protein</fullName>
    </submittedName>
</protein>
<dbReference type="InterPro" id="IPR028983">
    <property type="entry name" value="PA2201-like_C"/>
</dbReference>
<proteinExistence type="predicted"/>
<accession>A0AB33EBF6</accession>
<dbReference type="RefSeq" id="WP_096480159.1">
    <property type="nucleotide sequence ID" value="NZ_CP023466.1"/>
</dbReference>
<evidence type="ECO:0000313" key="2">
    <source>
        <dbReference type="Proteomes" id="UP000218385"/>
    </source>
</evidence>
<evidence type="ECO:0000313" key="1">
    <source>
        <dbReference type="EMBL" id="ATE77539.1"/>
    </source>
</evidence>
<sequence>MNYKDSIEFFKENTFQADSDEQEKSLRARYFQKLILKEILIRYTAGNEIVVLIPLLEKLVEALEAGAIAFLYGIDDSKINHRVYPKGLVEYARNYQPTDTAQIARINAGQPCSKAGYWFTPAQAESRRYFEQGEIMPSFSDSRWGDTIWYWSGEE</sequence>
<organism evidence="1 2">
    <name type="scientific">Pseudomonas frederiksbergensis</name>
    <dbReference type="NCBI Taxonomy" id="104087"/>
    <lineage>
        <taxon>Bacteria</taxon>
        <taxon>Pseudomonadati</taxon>
        <taxon>Pseudomonadota</taxon>
        <taxon>Gammaproteobacteria</taxon>
        <taxon>Pseudomonadales</taxon>
        <taxon>Pseudomonadaceae</taxon>
        <taxon>Pseudomonas</taxon>
    </lineage>
</organism>